<proteinExistence type="inferred from homology"/>
<evidence type="ECO:0000256" key="1">
    <source>
        <dbReference type="ARBA" id="ARBA00004173"/>
    </source>
</evidence>
<dbReference type="GO" id="GO:0000150">
    <property type="term" value="F:DNA strand exchange activity"/>
    <property type="evidence" value="ECO:0007669"/>
    <property type="project" value="InterPro"/>
</dbReference>
<keyword evidence="7" id="KW-0687">Ribonucleoprotein</keyword>
<evidence type="ECO:0000256" key="7">
    <source>
        <dbReference type="ARBA" id="ARBA00023274"/>
    </source>
</evidence>
<comment type="subcellular location">
    <subcellularLocation>
        <location evidence="1">Mitochondrion</location>
    </subcellularLocation>
</comment>
<dbReference type="Pfam" id="PF12829">
    <property type="entry name" value="Mhr1"/>
    <property type="match status" value="1"/>
</dbReference>
<gene>
    <name evidence="10" type="ORF">L207DRAFT_588666</name>
</gene>
<dbReference type="STRING" id="1149755.A0A2J6R6D1"/>
<dbReference type="GO" id="GO:0003697">
    <property type="term" value="F:single-stranded DNA binding"/>
    <property type="evidence" value="ECO:0007669"/>
    <property type="project" value="InterPro"/>
</dbReference>
<feature type="compositionally biased region" description="Polar residues" evidence="9">
    <location>
        <begin position="1"/>
        <end position="15"/>
    </location>
</feature>
<keyword evidence="11" id="KW-1185">Reference proteome</keyword>
<dbReference type="AlphaFoldDB" id="A0A2J6R6D1"/>
<dbReference type="GO" id="GO:1990904">
    <property type="term" value="C:ribonucleoprotein complex"/>
    <property type="evidence" value="ECO:0007669"/>
    <property type="project" value="UniProtKB-KW"/>
</dbReference>
<keyword evidence="3" id="KW-0689">Ribosomal protein</keyword>
<protein>
    <recommendedName>
        <fullName evidence="8">Large ribosomal subunit protein mL67</fullName>
    </recommendedName>
</protein>
<dbReference type="Proteomes" id="UP000235786">
    <property type="component" value="Unassembled WGS sequence"/>
</dbReference>
<evidence type="ECO:0000313" key="11">
    <source>
        <dbReference type="Proteomes" id="UP000235786"/>
    </source>
</evidence>
<evidence type="ECO:0000256" key="6">
    <source>
        <dbReference type="ARBA" id="ARBA00023163"/>
    </source>
</evidence>
<name>A0A2J6R6D1_HYAVF</name>
<feature type="compositionally biased region" description="Polar residues" evidence="9">
    <location>
        <begin position="23"/>
        <end position="34"/>
    </location>
</feature>
<keyword evidence="4" id="KW-0805">Transcription regulation</keyword>
<dbReference type="PANTHER" id="PTHR28184:SF1">
    <property type="entry name" value="LARGE RIBOSOMAL SUBUNIT PROTEIN ML67"/>
    <property type="match status" value="1"/>
</dbReference>
<dbReference type="PANTHER" id="PTHR28184">
    <property type="entry name" value="MITOCHONDRIAL HOMOLOGOUS RECOMBINATION PROTEIN 1"/>
    <property type="match status" value="1"/>
</dbReference>
<sequence>MSARTTSEVVRQATKSLRKARGTSRTALPKPQSNRPEHGRQIFVYNHLQKNHVVYSLTRALKNNASLSQLPFNGKKTVPAALRKDLWHPFAQISFPPGHGEVGLSVFQKLREYRRRHELEWGDEIRYDEKGNFTNKKVRGRKICDQKANSVADIAAVLGRLELQEGVEEVQKGRIGLQGEGSGEKVEVLWNDLNDAEFAETWSENVEHGVWRHHKHTLDGDMDIVPVADGELGGIETLSVEPEKGSKLVL</sequence>
<dbReference type="GO" id="GO:0005739">
    <property type="term" value="C:mitochondrion"/>
    <property type="evidence" value="ECO:0007669"/>
    <property type="project" value="UniProtKB-SubCell"/>
</dbReference>
<evidence type="ECO:0000256" key="8">
    <source>
        <dbReference type="ARBA" id="ARBA00035185"/>
    </source>
</evidence>
<dbReference type="EMBL" id="KZ613954">
    <property type="protein sequence ID" value="PMD34064.1"/>
    <property type="molecule type" value="Genomic_DNA"/>
</dbReference>
<dbReference type="GO" id="GO:0003735">
    <property type="term" value="F:structural constituent of ribosome"/>
    <property type="evidence" value="ECO:0007669"/>
    <property type="project" value="TreeGrafter"/>
</dbReference>
<evidence type="ECO:0000256" key="2">
    <source>
        <dbReference type="ARBA" id="ARBA00010741"/>
    </source>
</evidence>
<dbReference type="OrthoDB" id="5333655at2759"/>
<evidence type="ECO:0000256" key="5">
    <source>
        <dbReference type="ARBA" id="ARBA00023128"/>
    </source>
</evidence>
<reference evidence="10 11" key="1">
    <citation type="submission" date="2016-04" db="EMBL/GenBank/DDBJ databases">
        <title>A degradative enzymes factory behind the ericoid mycorrhizal symbiosis.</title>
        <authorList>
            <consortium name="DOE Joint Genome Institute"/>
            <person name="Martino E."/>
            <person name="Morin E."/>
            <person name="Grelet G."/>
            <person name="Kuo A."/>
            <person name="Kohler A."/>
            <person name="Daghino S."/>
            <person name="Barry K."/>
            <person name="Choi C."/>
            <person name="Cichocki N."/>
            <person name="Clum A."/>
            <person name="Copeland A."/>
            <person name="Hainaut M."/>
            <person name="Haridas S."/>
            <person name="Labutti K."/>
            <person name="Lindquist E."/>
            <person name="Lipzen A."/>
            <person name="Khouja H.-R."/>
            <person name="Murat C."/>
            <person name="Ohm R."/>
            <person name="Olson A."/>
            <person name="Spatafora J."/>
            <person name="Veneault-Fourrey C."/>
            <person name="Henrissat B."/>
            <person name="Grigoriev I."/>
            <person name="Martin F."/>
            <person name="Perotto S."/>
        </authorList>
    </citation>
    <scope>NUCLEOTIDE SEQUENCE [LARGE SCALE GENOMIC DNA]</scope>
    <source>
        <strain evidence="10 11">F</strain>
    </source>
</reference>
<dbReference type="InterPro" id="IPR024629">
    <property type="entry name" value="Ribosomal_mL67"/>
</dbReference>
<evidence type="ECO:0000256" key="3">
    <source>
        <dbReference type="ARBA" id="ARBA00022980"/>
    </source>
</evidence>
<evidence type="ECO:0000256" key="9">
    <source>
        <dbReference type="SAM" id="MobiDB-lite"/>
    </source>
</evidence>
<keyword evidence="5" id="KW-0496">Mitochondrion</keyword>
<evidence type="ECO:0000313" key="10">
    <source>
        <dbReference type="EMBL" id="PMD34064.1"/>
    </source>
</evidence>
<dbReference type="GO" id="GO:0005840">
    <property type="term" value="C:ribosome"/>
    <property type="evidence" value="ECO:0007669"/>
    <property type="project" value="UniProtKB-KW"/>
</dbReference>
<organism evidence="10 11">
    <name type="scientific">Hyaloscypha variabilis (strain UAMH 11265 / GT02V1 / F)</name>
    <name type="common">Meliniomyces variabilis</name>
    <dbReference type="NCBI Taxonomy" id="1149755"/>
    <lineage>
        <taxon>Eukaryota</taxon>
        <taxon>Fungi</taxon>
        <taxon>Dikarya</taxon>
        <taxon>Ascomycota</taxon>
        <taxon>Pezizomycotina</taxon>
        <taxon>Leotiomycetes</taxon>
        <taxon>Helotiales</taxon>
        <taxon>Hyaloscyphaceae</taxon>
        <taxon>Hyaloscypha</taxon>
        <taxon>Hyaloscypha variabilis</taxon>
    </lineage>
</organism>
<comment type="similarity">
    <text evidence="2">Belongs to the mitochondrion-specific ribosomal protein mL67 family.</text>
</comment>
<keyword evidence="6" id="KW-0804">Transcription</keyword>
<feature type="region of interest" description="Disordered" evidence="9">
    <location>
        <begin position="1"/>
        <end position="37"/>
    </location>
</feature>
<accession>A0A2J6R6D1</accession>
<evidence type="ECO:0000256" key="4">
    <source>
        <dbReference type="ARBA" id="ARBA00023015"/>
    </source>
</evidence>